<reference evidence="1 2" key="1">
    <citation type="journal article" date="2020" name="Syst. Appl. Microbiol.">
        <title>Arthrospiribacter ruber gen. nov., sp. nov., a novel bacterium isolated from Arthrospira cultures.</title>
        <authorList>
            <person name="Waleron M."/>
            <person name="Misztak A."/>
            <person name="Waleron M.M."/>
            <person name="Furmaniak M."/>
            <person name="Mrozik A."/>
            <person name="Waleron K."/>
        </authorList>
    </citation>
    <scope>NUCLEOTIDE SEQUENCE [LARGE SCALE GENOMIC DNA]</scope>
    <source>
        <strain evidence="1 2">DPMB0001</strain>
    </source>
</reference>
<comment type="caution">
    <text evidence="1">The sequence shown here is derived from an EMBL/GenBank/DDBJ whole genome shotgun (WGS) entry which is preliminary data.</text>
</comment>
<dbReference type="Pfam" id="PF13489">
    <property type="entry name" value="Methyltransf_23"/>
    <property type="match status" value="1"/>
</dbReference>
<accession>A0A951MBQ1</accession>
<dbReference type="EMBL" id="RPHB01000003">
    <property type="protein sequence ID" value="MBW3467409.1"/>
    <property type="molecule type" value="Genomic_DNA"/>
</dbReference>
<evidence type="ECO:0000313" key="1">
    <source>
        <dbReference type="EMBL" id="MBW3467409.1"/>
    </source>
</evidence>
<dbReference type="PANTHER" id="PTHR43861:SF6">
    <property type="entry name" value="METHYLTRANSFERASE TYPE 11"/>
    <property type="match status" value="1"/>
</dbReference>
<dbReference type="GO" id="GO:0032259">
    <property type="term" value="P:methylation"/>
    <property type="evidence" value="ECO:0007669"/>
    <property type="project" value="UniProtKB-KW"/>
</dbReference>
<dbReference type="AlphaFoldDB" id="A0A951MBQ1"/>
<dbReference type="PANTHER" id="PTHR43861">
    <property type="entry name" value="TRANS-ACONITATE 2-METHYLTRANSFERASE-RELATED"/>
    <property type="match status" value="1"/>
</dbReference>
<dbReference type="GO" id="GO:0008168">
    <property type="term" value="F:methyltransferase activity"/>
    <property type="evidence" value="ECO:0007669"/>
    <property type="project" value="UniProtKB-KW"/>
</dbReference>
<dbReference type="Proteomes" id="UP000727490">
    <property type="component" value="Unassembled WGS sequence"/>
</dbReference>
<sequence length="300" mass="35093">MGELERLNKCPLCKSGLFLNYSQIQDHFFSKKEFLLCQCSKCNLVFTNPRPDKETIQEYYQSEDYISHKNKSNNLVNFLYKQVRTVTLKRKLQLINSLSSRKNKLLDIGAGTGHFLEIAKNNGWKTYGIEPNTEAQKLLEQKGISTYEDILSIPKGKKFTIITLFHVLEHIHDLRKSAKKINKLLEENGTLIIAVPNIDSYDSKFYKHYWAAWDIPRHLYHFDQTSIQNFAEEFGFRIADIKPMSFDSFYISMLSEKYINPGKSPLKHLMKGLINGWKSNKWAKKNQKNYSSLMFILKKK</sequence>
<protein>
    <submittedName>
        <fullName evidence="1">Class I SAM-dependent methyltransferase</fullName>
    </submittedName>
</protein>
<keyword evidence="2" id="KW-1185">Reference proteome</keyword>
<gene>
    <name evidence="1" type="ORF">EGN73_06230</name>
</gene>
<keyword evidence="1" id="KW-0808">Transferase</keyword>
<evidence type="ECO:0000313" key="2">
    <source>
        <dbReference type="Proteomes" id="UP000727490"/>
    </source>
</evidence>
<dbReference type="CDD" id="cd02440">
    <property type="entry name" value="AdoMet_MTases"/>
    <property type="match status" value="1"/>
</dbReference>
<name>A0A951MBQ1_9BACT</name>
<organism evidence="1 2">
    <name type="scientific">Arthrospiribacter ruber</name>
    <dbReference type="NCBI Taxonomy" id="2487934"/>
    <lineage>
        <taxon>Bacteria</taxon>
        <taxon>Pseudomonadati</taxon>
        <taxon>Bacteroidota</taxon>
        <taxon>Cytophagia</taxon>
        <taxon>Cytophagales</taxon>
        <taxon>Cyclobacteriaceae</taxon>
        <taxon>Arthrospiribacter</taxon>
    </lineage>
</organism>
<proteinExistence type="predicted"/>
<keyword evidence="1" id="KW-0489">Methyltransferase</keyword>